<reference evidence="3" key="2">
    <citation type="submission" date="2020-04" db="EMBL/GenBank/DDBJ databases">
        <authorList>
            <consortium name="NCBI Genome Project"/>
        </authorList>
    </citation>
    <scope>NUCLEOTIDE SEQUENCE</scope>
    <source>
        <strain evidence="3">CBS 304.34</strain>
    </source>
</reference>
<dbReference type="GeneID" id="54468228"/>
<reference evidence="3" key="3">
    <citation type="submission" date="2025-04" db="UniProtKB">
        <authorList>
            <consortium name="RefSeq"/>
        </authorList>
    </citation>
    <scope>IDENTIFICATION</scope>
    <source>
        <strain evidence="3">CBS 304.34</strain>
    </source>
</reference>
<accession>A0A6A6YQH3</accession>
<sequence>MIFGGFVARTERRRYCATRSLGIESPGRSVERDSMRERDIGERVWVRVEYNADSRNRGRLLAVSSVCFKLDHNLPLEATLCPAARHFVLFQTHCKGFSGVNAKAEDSPMNPSPVLYLLFFRGASFSNSHPLKQACLNKGKGGTKVVPFLHCLMMFLKVGEVELYVGLVVLIRCPQQAGAARERAGRPAWQFIKTRPFYQGLHSNASTGE</sequence>
<protein>
    <submittedName>
        <fullName evidence="1 3">Uncharacterized protein</fullName>
    </submittedName>
</protein>
<dbReference type="AlphaFoldDB" id="A0A6A6YQH3"/>
<name>A0A6A6YQH3_9PEZI</name>
<evidence type="ECO:0000313" key="3">
    <source>
        <dbReference type="RefSeq" id="XP_033578120.1"/>
    </source>
</evidence>
<reference evidence="1 3" key="1">
    <citation type="journal article" date="2020" name="Stud. Mycol.">
        <title>101 Dothideomycetes genomes: a test case for predicting lifestyles and emergence of pathogens.</title>
        <authorList>
            <person name="Haridas S."/>
            <person name="Albert R."/>
            <person name="Binder M."/>
            <person name="Bloem J."/>
            <person name="Labutti K."/>
            <person name="Salamov A."/>
            <person name="Andreopoulos B."/>
            <person name="Baker S."/>
            <person name="Barry K."/>
            <person name="Bills G."/>
            <person name="Bluhm B."/>
            <person name="Cannon C."/>
            <person name="Castanera R."/>
            <person name="Culley D."/>
            <person name="Daum C."/>
            <person name="Ezra D."/>
            <person name="Gonzalez J."/>
            <person name="Henrissat B."/>
            <person name="Kuo A."/>
            <person name="Liang C."/>
            <person name="Lipzen A."/>
            <person name="Lutzoni F."/>
            <person name="Magnuson J."/>
            <person name="Mondo S."/>
            <person name="Nolan M."/>
            <person name="Ohm R."/>
            <person name="Pangilinan J."/>
            <person name="Park H.-J."/>
            <person name="Ramirez L."/>
            <person name="Alfaro M."/>
            <person name="Sun H."/>
            <person name="Tritt A."/>
            <person name="Yoshinaga Y."/>
            <person name="Zwiers L.-H."/>
            <person name="Turgeon B."/>
            <person name="Goodwin S."/>
            <person name="Spatafora J."/>
            <person name="Crous P."/>
            <person name="Grigoriev I."/>
        </authorList>
    </citation>
    <scope>NUCLEOTIDE SEQUENCE</scope>
    <source>
        <strain evidence="1 3">CBS 304.34</strain>
    </source>
</reference>
<keyword evidence="2" id="KW-1185">Reference proteome</keyword>
<evidence type="ECO:0000313" key="1">
    <source>
        <dbReference type="EMBL" id="KAF2811156.1"/>
    </source>
</evidence>
<evidence type="ECO:0000313" key="2">
    <source>
        <dbReference type="Proteomes" id="UP000504636"/>
    </source>
</evidence>
<dbReference type="RefSeq" id="XP_033578120.1">
    <property type="nucleotide sequence ID" value="XM_033727335.1"/>
</dbReference>
<proteinExistence type="predicted"/>
<gene>
    <name evidence="1 3" type="ORF">BDZ99DRAFT_562129</name>
</gene>
<organism evidence="1">
    <name type="scientific">Mytilinidion resinicola</name>
    <dbReference type="NCBI Taxonomy" id="574789"/>
    <lineage>
        <taxon>Eukaryota</taxon>
        <taxon>Fungi</taxon>
        <taxon>Dikarya</taxon>
        <taxon>Ascomycota</taxon>
        <taxon>Pezizomycotina</taxon>
        <taxon>Dothideomycetes</taxon>
        <taxon>Pleosporomycetidae</taxon>
        <taxon>Mytilinidiales</taxon>
        <taxon>Mytilinidiaceae</taxon>
        <taxon>Mytilinidion</taxon>
    </lineage>
</organism>
<dbReference type="Proteomes" id="UP000504636">
    <property type="component" value="Unplaced"/>
</dbReference>
<dbReference type="EMBL" id="MU003699">
    <property type="protein sequence ID" value="KAF2811156.1"/>
    <property type="molecule type" value="Genomic_DNA"/>
</dbReference>